<comment type="caution">
    <text evidence="2">The sequence shown here is derived from an EMBL/GenBank/DDBJ whole genome shotgun (WGS) entry which is preliminary data.</text>
</comment>
<feature type="transmembrane region" description="Helical" evidence="1">
    <location>
        <begin position="47"/>
        <end position="66"/>
    </location>
</feature>
<name>A0ABR4RWA5_VIBMT</name>
<evidence type="ECO:0000256" key="1">
    <source>
        <dbReference type="SAM" id="Phobius"/>
    </source>
</evidence>
<reference evidence="2 3" key="1">
    <citation type="submission" date="2014-04" db="EMBL/GenBank/DDBJ databases">
        <title>Vibrio metecus sp. nov., a close relative of Vibrio cholerae isolated from coastal brackish ponds and clinical specimens.</title>
        <authorList>
            <person name="Kirchberger P.C."/>
            <person name="Turnsek M."/>
            <person name="Hunt D.E."/>
            <person name="Haley B.J."/>
            <person name="Colwell R."/>
            <person name="Polz M.F."/>
            <person name="Tarr C.L."/>
            <person name="Boucher Y."/>
        </authorList>
    </citation>
    <scope>NUCLEOTIDE SEQUENCE [LARGE SCALE GENOMIC DNA]</scope>
    <source>
        <strain evidence="3">PPCK-2014</strain>
    </source>
</reference>
<accession>A0ABR4RWA5</accession>
<gene>
    <name evidence="2" type="ORF">DP83_13320</name>
</gene>
<proteinExistence type="predicted"/>
<keyword evidence="1" id="KW-1133">Transmembrane helix</keyword>
<sequence length="169" mass="18556">MASNATFNTDVAVSSSKSQSVIVIVSLAATICYLIGFAFIWFEKNYIWIPFAAGTLLYLFVFCAWFKAQSDTDLDSSVPTSISDSRGITVSTDARSLKSPELIQLLNNVFECAANREPLPEPDGLVDKEGKPIPNSKMEATEKVVQANKRAQKLVDNMHNIFGGSRISR</sequence>
<keyword evidence="3" id="KW-1185">Reference proteome</keyword>
<keyword evidence="1" id="KW-0812">Transmembrane</keyword>
<keyword evidence="1" id="KW-0472">Membrane</keyword>
<evidence type="ECO:0000313" key="2">
    <source>
        <dbReference type="EMBL" id="KDO13999.1"/>
    </source>
</evidence>
<evidence type="ECO:0000313" key="3">
    <source>
        <dbReference type="Proteomes" id="UP000027331"/>
    </source>
</evidence>
<evidence type="ECO:0008006" key="4">
    <source>
        <dbReference type="Google" id="ProtNLM"/>
    </source>
</evidence>
<feature type="transmembrane region" description="Helical" evidence="1">
    <location>
        <begin position="21"/>
        <end position="41"/>
    </location>
</feature>
<organism evidence="2 3">
    <name type="scientific">Vibrio metoecus</name>
    <dbReference type="NCBI Taxonomy" id="1481663"/>
    <lineage>
        <taxon>Bacteria</taxon>
        <taxon>Pseudomonadati</taxon>
        <taxon>Pseudomonadota</taxon>
        <taxon>Gammaproteobacteria</taxon>
        <taxon>Vibrionales</taxon>
        <taxon>Vibrionaceae</taxon>
        <taxon>Vibrio</taxon>
    </lineage>
</organism>
<protein>
    <recommendedName>
        <fullName evidence="4">Transmembrane protein</fullName>
    </recommendedName>
</protein>
<dbReference type="EMBL" id="JJMN01000058">
    <property type="protein sequence ID" value="KDO13999.1"/>
    <property type="molecule type" value="Genomic_DNA"/>
</dbReference>
<dbReference type="Proteomes" id="UP000027331">
    <property type="component" value="Unassembled WGS sequence"/>
</dbReference>